<comment type="caution">
    <text evidence="2">The sequence shown here is derived from an EMBL/GenBank/DDBJ whole genome shotgun (WGS) entry which is preliminary data.</text>
</comment>
<feature type="signal peptide" evidence="1">
    <location>
        <begin position="1"/>
        <end position="24"/>
    </location>
</feature>
<feature type="chain" id="PRO_5002538543" evidence="1">
    <location>
        <begin position="25"/>
        <end position="361"/>
    </location>
</feature>
<evidence type="ECO:0000313" key="3">
    <source>
        <dbReference type="Proteomes" id="UP000034329"/>
    </source>
</evidence>
<sequence>MFFLGKRALLVVLGVLFLAFGANAVTLLDSGGSVSVDVNSPVEDSVACAPVDTNFTISINGILKDSTQTVDRNVHMTFNGFDVNRSQTPGTWLDYNATADSNSRTLIYHTDGNIQIAAGQTGMTLSIDLNNVNTTINPAGDIYDLNVYLLSAGTAGGFRDGNWGHIPIYIRPTVTKAGWRVRGGADNNSFCTVRGYSSVSNAIFDNNSVTITFLGAVDLSGNNNYDSFIPVARSGSDPKLQLSGASIFSSARAKVEFASARIQNPEVFRNGNACSPLCNVPTVSPLKAVSFTTERLGDTAIYDLEESATGRATGFIPAVPISPSAPFQTIPSNVPARNPVVDFVSGIMGAISGFLSALFGR</sequence>
<keyword evidence="1" id="KW-0732">Signal</keyword>
<reference evidence="2 3" key="1">
    <citation type="journal article" date="2015" name="Nature">
        <title>rRNA introns, odd ribosomes, and small enigmatic genomes across a large radiation of phyla.</title>
        <authorList>
            <person name="Brown C.T."/>
            <person name="Hug L.A."/>
            <person name="Thomas B.C."/>
            <person name="Sharon I."/>
            <person name="Castelle C.J."/>
            <person name="Singh A."/>
            <person name="Wilkins M.J."/>
            <person name="Williams K.H."/>
            <person name="Banfield J.F."/>
        </authorList>
    </citation>
    <scope>NUCLEOTIDE SEQUENCE [LARGE SCALE GENOMIC DNA]</scope>
</reference>
<protein>
    <submittedName>
        <fullName evidence="2">Uncharacterized protein</fullName>
    </submittedName>
</protein>
<accession>A0A0G1MRC2</accession>
<proteinExistence type="predicted"/>
<dbReference type="Proteomes" id="UP000034329">
    <property type="component" value="Unassembled WGS sequence"/>
</dbReference>
<evidence type="ECO:0000313" key="2">
    <source>
        <dbReference type="EMBL" id="KKU10652.1"/>
    </source>
</evidence>
<evidence type="ECO:0000256" key="1">
    <source>
        <dbReference type="SAM" id="SignalP"/>
    </source>
</evidence>
<organism evidence="2 3">
    <name type="scientific">Candidatus Woesebacteria bacterium GW2011_GWB1_45_5</name>
    <dbReference type="NCBI Taxonomy" id="1618581"/>
    <lineage>
        <taxon>Bacteria</taxon>
        <taxon>Candidatus Woeseibacteriota</taxon>
    </lineage>
</organism>
<dbReference type="EMBL" id="LCLA01000006">
    <property type="protein sequence ID" value="KKU10652.1"/>
    <property type="molecule type" value="Genomic_DNA"/>
</dbReference>
<name>A0A0G1MRC2_9BACT</name>
<gene>
    <name evidence="2" type="ORF">UX13_C0006G0013</name>
</gene>
<dbReference type="AlphaFoldDB" id="A0A0G1MRC2"/>